<dbReference type="Proteomes" id="UP001303473">
    <property type="component" value="Unassembled WGS sequence"/>
</dbReference>
<reference evidence="2" key="1">
    <citation type="journal article" date="2023" name="Mol. Phylogenet. Evol.">
        <title>Genome-scale phylogeny and comparative genomics of the fungal order Sordariales.</title>
        <authorList>
            <person name="Hensen N."/>
            <person name="Bonometti L."/>
            <person name="Westerberg I."/>
            <person name="Brannstrom I.O."/>
            <person name="Guillou S."/>
            <person name="Cros-Aarteil S."/>
            <person name="Calhoun S."/>
            <person name="Haridas S."/>
            <person name="Kuo A."/>
            <person name="Mondo S."/>
            <person name="Pangilinan J."/>
            <person name="Riley R."/>
            <person name="LaButti K."/>
            <person name="Andreopoulos B."/>
            <person name="Lipzen A."/>
            <person name="Chen C."/>
            <person name="Yan M."/>
            <person name="Daum C."/>
            <person name="Ng V."/>
            <person name="Clum A."/>
            <person name="Steindorff A."/>
            <person name="Ohm R.A."/>
            <person name="Martin F."/>
            <person name="Silar P."/>
            <person name="Natvig D.O."/>
            <person name="Lalanne C."/>
            <person name="Gautier V."/>
            <person name="Ament-Velasquez S.L."/>
            <person name="Kruys A."/>
            <person name="Hutchinson M.I."/>
            <person name="Powell A.J."/>
            <person name="Barry K."/>
            <person name="Miller A.N."/>
            <person name="Grigoriev I.V."/>
            <person name="Debuchy R."/>
            <person name="Gladieux P."/>
            <person name="Hiltunen Thoren M."/>
            <person name="Johannesson H."/>
        </authorList>
    </citation>
    <scope>NUCLEOTIDE SEQUENCE [LARGE SCALE GENOMIC DNA]</scope>
    <source>
        <strain evidence="2">CBS 340.73</strain>
    </source>
</reference>
<dbReference type="AlphaFoldDB" id="A0AAN6NCF9"/>
<sequence>MYIQLVWLTDFDTKTGVITDNRDHTRLGSIVDWRRGGKGFYLVMIETGDVYEVATTNPGPNTVPSSTCCICGMFYTGSHIASKLLTRSRQSSKTTPVLPLLPPSTSFKSSNIDPPVLVGHEAWSRTLDKF</sequence>
<proteinExistence type="predicted"/>
<accession>A0AAN6NCF9</accession>
<gene>
    <name evidence="1" type="ORF">QBC46DRAFT_405527</name>
</gene>
<protein>
    <submittedName>
        <fullName evidence="1">Uncharacterized protein</fullName>
    </submittedName>
</protein>
<organism evidence="1 2">
    <name type="scientific">Diplogelasinospora grovesii</name>
    <dbReference type="NCBI Taxonomy" id="303347"/>
    <lineage>
        <taxon>Eukaryota</taxon>
        <taxon>Fungi</taxon>
        <taxon>Dikarya</taxon>
        <taxon>Ascomycota</taxon>
        <taxon>Pezizomycotina</taxon>
        <taxon>Sordariomycetes</taxon>
        <taxon>Sordariomycetidae</taxon>
        <taxon>Sordariales</taxon>
        <taxon>Diplogelasinosporaceae</taxon>
        <taxon>Diplogelasinospora</taxon>
    </lineage>
</organism>
<name>A0AAN6NCF9_9PEZI</name>
<dbReference type="EMBL" id="MU853767">
    <property type="protein sequence ID" value="KAK3943225.1"/>
    <property type="molecule type" value="Genomic_DNA"/>
</dbReference>
<keyword evidence="2" id="KW-1185">Reference proteome</keyword>
<evidence type="ECO:0000313" key="1">
    <source>
        <dbReference type="EMBL" id="KAK3943225.1"/>
    </source>
</evidence>
<comment type="caution">
    <text evidence="1">The sequence shown here is derived from an EMBL/GenBank/DDBJ whole genome shotgun (WGS) entry which is preliminary data.</text>
</comment>
<evidence type="ECO:0000313" key="2">
    <source>
        <dbReference type="Proteomes" id="UP001303473"/>
    </source>
</evidence>